<feature type="transmembrane region" description="Helical" evidence="8">
    <location>
        <begin position="62"/>
        <end position="84"/>
    </location>
</feature>
<dbReference type="PANTHER" id="PTHR48020:SF12">
    <property type="entry name" value="PROTON MYO-INOSITOL COTRANSPORTER"/>
    <property type="match status" value="1"/>
</dbReference>
<feature type="transmembrane region" description="Helical" evidence="8">
    <location>
        <begin position="188"/>
        <end position="207"/>
    </location>
</feature>
<evidence type="ECO:0000256" key="3">
    <source>
        <dbReference type="ARBA" id="ARBA00022448"/>
    </source>
</evidence>
<dbReference type="PATRIC" id="fig|63186.3.peg.2631"/>
<dbReference type="PANTHER" id="PTHR48020">
    <property type="entry name" value="PROTON MYO-INOSITOL COTRANSPORTER"/>
    <property type="match status" value="1"/>
</dbReference>
<dbReference type="AlphaFoldDB" id="G0L6B4"/>
<keyword evidence="5 8" id="KW-1133">Transmembrane helix</keyword>
<dbReference type="PROSITE" id="PS50850">
    <property type="entry name" value="MFS"/>
    <property type="match status" value="1"/>
</dbReference>
<dbReference type="InterPro" id="IPR005828">
    <property type="entry name" value="MFS_sugar_transport-like"/>
</dbReference>
<evidence type="ECO:0000259" key="9">
    <source>
        <dbReference type="PROSITE" id="PS50850"/>
    </source>
</evidence>
<dbReference type="GO" id="GO:0022857">
    <property type="term" value="F:transmembrane transporter activity"/>
    <property type="evidence" value="ECO:0007669"/>
    <property type="project" value="InterPro"/>
</dbReference>
<dbReference type="EMBL" id="FP476056">
    <property type="protein sequence ID" value="CAZ96826.1"/>
    <property type="molecule type" value="Genomic_DNA"/>
</dbReference>
<feature type="transmembrane region" description="Helical" evidence="8">
    <location>
        <begin position="456"/>
        <end position="475"/>
    </location>
</feature>
<dbReference type="InterPro" id="IPR020846">
    <property type="entry name" value="MFS_dom"/>
</dbReference>
<dbReference type="PRINTS" id="PR00171">
    <property type="entry name" value="SUGRTRNSPORT"/>
</dbReference>
<feature type="transmembrane region" description="Helical" evidence="8">
    <location>
        <begin position="425"/>
        <end position="444"/>
    </location>
</feature>
<evidence type="ECO:0000256" key="2">
    <source>
        <dbReference type="ARBA" id="ARBA00010992"/>
    </source>
</evidence>
<dbReference type="InterPro" id="IPR005829">
    <property type="entry name" value="Sugar_transporter_CS"/>
</dbReference>
<dbReference type="SUPFAM" id="SSF103473">
    <property type="entry name" value="MFS general substrate transporter"/>
    <property type="match status" value="1"/>
</dbReference>
<feature type="transmembrane region" description="Helical" evidence="8">
    <location>
        <begin position="121"/>
        <end position="142"/>
    </location>
</feature>
<reference evidence="11" key="1">
    <citation type="submission" date="2009-07" db="EMBL/GenBank/DDBJ databases">
        <title>Complete genome sequence of Zobellia galactanivorans Dsij.</title>
        <authorList>
            <consortium name="Genoscope - CEA"/>
        </authorList>
    </citation>
    <scope>NUCLEOTIDE SEQUENCE [LARGE SCALE GENOMIC DNA]</scope>
    <source>
        <strain evidence="11">DSM 12802 / CCUG 47099 / CIP 106680 / NCIMB 13871 / Dsij</strain>
    </source>
</reference>
<dbReference type="HOGENOM" id="CLU_001265_30_5_10"/>
<proteinExistence type="inferred from homology"/>
<keyword evidence="6 8" id="KW-0472">Membrane</keyword>
<dbReference type="InterPro" id="IPR003663">
    <property type="entry name" value="Sugar/inositol_transpt"/>
</dbReference>
<dbReference type="KEGG" id="zga:ZOBELLIA_2676"/>
<evidence type="ECO:0000256" key="1">
    <source>
        <dbReference type="ARBA" id="ARBA00004141"/>
    </source>
</evidence>
<feature type="domain" description="Major facilitator superfamily (MFS) profile" evidence="9">
    <location>
        <begin position="19"/>
        <end position="478"/>
    </location>
</feature>
<feature type="transmembrane region" description="Helical" evidence="8">
    <location>
        <begin position="302"/>
        <end position="323"/>
    </location>
</feature>
<keyword evidence="3 7" id="KW-0813">Transport</keyword>
<dbReference type="NCBIfam" id="TIGR00879">
    <property type="entry name" value="SP"/>
    <property type="match status" value="1"/>
</dbReference>
<protein>
    <submittedName>
        <fullName evidence="10">Sugars permease</fullName>
    </submittedName>
</protein>
<evidence type="ECO:0000256" key="4">
    <source>
        <dbReference type="ARBA" id="ARBA00022692"/>
    </source>
</evidence>
<dbReference type="GO" id="GO:0016020">
    <property type="term" value="C:membrane"/>
    <property type="evidence" value="ECO:0007669"/>
    <property type="project" value="UniProtKB-SubCell"/>
</dbReference>
<evidence type="ECO:0000313" key="10">
    <source>
        <dbReference type="EMBL" id="CAZ96826.1"/>
    </source>
</evidence>
<dbReference type="InterPro" id="IPR050814">
    <property type="entry name" value="Myo-inositol_Transporter"/>
</dbReference>
<sequence length="495" mass="54521">MNMNETILQPRMRKYLVKCTLVAALGGLLFGFDTAVISGTEQSLRVLFDGEYQKLSQVFGTVNFWHGLAIASALIGTIVGAMRFGKLADTYGRRKLLMIIGVLYFISAIGSALAYDLSSFVLFRFVGGVGVGGASVISPMYIAEISPAKFRGRLVAITQFNIVLGILLAFVSNYLIAGFELGAVTWRWMFGVEALPALLFFLFLFTIPRSPRWLLVKGYVDEAKKVLSQVGTDSGSIEDEVAEIQNTLKTDERNKGETIFKRRYYKPLFLAISIAAFNQLSGINAVMYFAPRIFGMSGFGESAALLGSVGVGLVNLAVTMFAISIIDRFGRKKLMLFGSIGYLVSLGLIAFTFYSYDSEFRLVHELQQGLRDGSDLASAMTSAATGGSIIMWSLFLFVAAHAFGQGTVIWVFISEIFPNKVRGKGVSLASSTLWIMAALISWTFPMFAEESGGKIFTFYWVSMLLQLLWVVFVMPETKGISLEDMEKKLNLNDEK</sequence>
<dbReference type="Pfam" id="PF00083">
    <property type="entry name" value="Sugar_tr"/>
    <property type="match status" value="1"/>
</dbReference>
<feature type="transmembrane region" description="Helical" evidence="8">
    <location>
        <begin position="389"/>
        <end position="413"/>
    </location>
</feature>
<comment type="subcellular location">
    <subcellularLocation>
        <location evidence="1">Membrane</location>
        <topology evidence="1">Multi-pass membrane protein</topology>
    </subcellularLocation>
</comment>
<comment type="similarity">
    <text evidence="2 7">Belongs to the major facilitator superfamily. Sugar transporter (TC 2.A.1.1) family.</text>
</comment>
<reference evidence="10 11" key="2">
    <citation type="journal article" date="2012" name="Environ. Microbiol.">
        <title>Characterization of the first alginolytic operons in a marine bacterium: from their emergence in marine Flavobacteriia to their independent transfers to marine Proteobacteria and human gut Bacteroides.</title>
        <authorList>
            <person name="Thomas F."/>
            <person name="Barbeyron T."/>
            <person name="Tonon T."/>
            <person name="Genicot S."/>
            <person name="Czjzek M."/>
            <person name="Michel G."/>
        </authorList>
    </citation>
    <scope>NUCLEOTIDE SEQUENCE [LARGE SCALE GENOMIC DNA]</scope>
    <source>
        <strain evidence="11">DSM 12802 / CCUG 47099 / CIP 106680 / NCIMB 13871 / Dsij</strain>
    </source>
</reference>
<dbReference type="Proteomes" id="UP000008898">
    <property type="component" value="Chromosome"/>
</dbReference>
<dbReference type="STRING" id="63186.ZOBELLIA_2676"/>
<keyword evidence="4 8" id="KW-0812">Transmembrane</keyword>
<evidence type="ECO:0000256" key="8">
    <source>
        <dbReference type="SAM" id="Phobius"/>
    </source>
</evidence>
<feature type="transmembrane region" description="Helical" evidence="8">
    <location>
        <begin position="335"/>
        <end position="356"/>
    </location>
</feature>
<feature type="transmembrane region" description="Helical" evidence="8">
    <location>
        <begin position="96"/>
        <end position="115"/>
    </location>
</feature>
<feature type="transmembrane region" description="Helical" evidence="8">
    <location>
        <begin position="154"/>
        <end position="176"/>
    </location>
</feature>
<keyword evidence="11" id="KW-1185">Reference proteome</keyword>
<evidence type="ECO:0000313" key="11">
    <source>
        <dbReference type="Proteomes" id="UP000008898"/>
    </source>
</evidence>
<evidence type="ECO:0000256" key="6">
    <source>
        <dbReference type="ARBA" id="ARBA00023136"/>
    </source>
</evidence>
<gene>
    <name evidence="10" type="ordered locus">zobellia_2676</name>
</gene>
<feature type="transmembrane region" description="Helical" evidence="8">
    <location>
        <begin position="268"/>
        <end position="290"/>
    </location>
</feature>
<dbReference type="PROSITE" id="PS00217">
    <property type="entry name" value="SUGAR_TRANSPORT_2"/>
    <property type="match status" value="1"/>
</dbReference>
<evidence type="ECO:0000256" key="5">
    <source>
        <dbReference type="ARBA" id="ARBA00022989"/>
    </source>
</evidence>
<organism evidence="10 11">
    <name type="scientific">Zobellia galactanivorans (strain DSM 12802 / CCUG 47099 / CIP 106680 / NCIMB 13871 / Dsij)</name>
    <dbReference type="NCBI Taxonomy" id="63186"/>
    <lineage>
        <taxon>Bacteria</taxon>
        <taxon>Pseudomonadati</taxon>
        <taxon>Bacteroidota</taxon>
        <taxon>Flavobacteriia</taxon>
        <taxon>Flavobacteriales</taxon>
        <taxon>Flavobacteriaceae</taxon>
        <taxon>Zobellia</taxon>
    </lineage>
</organism>
<accession>G0L6B4</accession>
<name>G0L6B4_ZOBGA</name>
<dbReference type="InterPro" id="IPR036259">
    <property type="entry name" value="MFS_trans_sf"/>
</dbReference>
<dbReference type="Gene3D" id="1.20.1250.20">
    <property type="entry name" value="MFS general substrate transporter like domains"/>
    <property type="match status" value="1"/>
</dbReference>
<evidence type="ECO:0000256" key="7">
    <source>
        <dbReference type="RuleBase" id="RU003346"/>
    </source>
</evidence>